<sequence>MYTALSPTIQPNPLPTATLMRKNLKNIGLIAAGLATGALATLQISASAQQAASAPLPLDQLRLFAEVFGQIKHEYVEPVDDKKLLTAAIKGMVSSLDPHSSYLDKTDYEELQEQTKGRFAGLGIEISSEDGLIKVISPIEDTPAFRAGIRPGDLITRINDKPVRGMTLDKAVKQMRGEPGTKVTLTIFRKTDDRTFPITVTRALIRVQSVKMKIPEPGYGYIRITSFQERTVPDLAAKLQDLARQQPDLKGLVIDLRNNGGGLLQSAVGVAGAFLPDNAVVVSTNGQIADAKQTFRDTYDNYRLPSFDSDPLKNVPEIFKKVPIVVLTNAYSASASEIVAGALQDHHRALIVGKTTFGKGSVQTVRPMTADTALRLTTAYYYTPSGKSIQNQGVRPDVPVDQYADGDPDDALVTREVDYSNHLANTQDPNEKKEQEARESDRLEQLRILEEQNDKKTPEQRRKDRERKPVEFGSSDDFMLQQALNKLEGKTVVESKSISERKLAQNKPPRSASAPVAVKPALPATPGSSPASGALPASAPTAESK</sequence>
<dbReference type="AlphaFoldDB" id="A0A158KPR4"/>
<dbReference type="CDD" id="cd06782">
    <property type="entry name" value="cpPDZ_CPP-like"/>
    <property type="match status" value="1"/>
</dbReference>
<feature type="region of interest" description="Disordered" evidence="6">
    <location>
        <begin position="421"/>
        <end position="545"/>
    </location>
</feature>
<dbReference type="NCBIfam" id="TIGR00225">
    <property type="entry name" value="prc"/>
    <property type="match status" value="1"/>
</dbReference>
<evidence type="ECO:0000256" key="6">
    <source>
        <dbReference type="SAM" id="MobiDB-lite"/>
    </source>
</evidence>
<keyword evidence="9" id="KW-1185">Reference proteome</keyword>
<dbReference type="GO" id="GO:0007165">
    <property type="term" value="P:signal transduction"/>
    <property type="evidence" value="ECO:0007669"/>
    <property type="project" value="TreeGrafter"/>
</dbReference>
<evidence type="ECO:0000256" key="3">
    <source>
        <dbReference type="ARBA" id="ARBA00022801"/>
    </source>
</evidence>
<dbReference type="GO" id="GO:0030288">
    <property type="term" value="C:outer membrane-bounded periplasmic space"/>
    <property type="evidence" value="ECO:0007669"/>
    <property type="project" value="TreeGrafter"/>
</dbReference>
<reference evidence="8" key="1">
    <citation type="submission" date="2016-01" db="EMBL/GenBank/DDBJ databases">
        <authorList>
            <person name="Peeters C."/>
        </authorList>
    </citation>
    <scope>NUCLEOTIDE SEQUENCE [LARGE SCALE GENOMIC DNA]</scope>
    <source>
        <strain evidence="8">LMG 22940</strain>
    </source>
</reference>
<dbReference type="InterPro" id="IPR005151">
    <property type="entry name" value="Tail-specific_protease"/>
</dbReference>
<dbReference type="GO" id="GO:0008236">
    <property type="term" value="F:serine-type peptidase activity"/>
    <property type="evidence" value="ECO:0007669"/>
    <property type="project" value="UniProtKB-KW"/>
</dbReference>
<dbReference type="Pfam" id="PF13180">
    <property type="entry name" value="PDZ_2"/>
    <property type="match status" value="1"/>
</dbReference>
<keyword evidence="2 5" id="KW-0645">Protease</keyword>
<dbReference type="PANTHER" id="PTHR32060:SF30">
    <property type="entry name" value="CARBOXY-TERMINAL PROCESSING PROTEASE CTPA"/>
    <property type="match status" value="1"/>
</dbReference>
<comment type="caution">
    <text evidence="8">The sequence shown here is derived from an EMBL/GenBank/DDBJ whole genome shotgun (WGS) entry which is preliminary data.</text>
</comment>
<dbReference type="PROSITE" id="PS50106">
    <property type="entry name" value="PDZ"/>
    <property type="match status" value="1"/>
</dbReference>
<dbReference type="Gene3D" id="3.30.750.44">
    <property type="match status" value="1"/>
</dbReference>
<dbReference type="Proteomes" id="UP000054770">
    <property type="component" value="Unassembled WGS sequence"/>
</dbReference>
<name>A0A158KPR4_9BURK</name>
<feature type="compositionally biased region" description="Basic and acidic residues" evidence="6">
    <location>
        <begin position="487"/>
        <end position="503"/>
    </location>
</feature>
<evidence type="ECO:0000256" key="2">
    <source>
        <dbReference type="ARBA" id="ARBA00022670"/>
    </source>
</evidence>
<dbReference type="Pfam" id="PF22694">
    <property type="entry name" value="CtpB_N-like"/>
    <property type="match status" value="1"/>
</dbReference>
<feature type="domain" description="PDZ" evidence="7">
    <location>
        <begin position="108"/>
        <end position="176"/>
    </location>
</feature>
<dbReference type="Gene3D" id="3.90.226.10">
    <property type="entry name" value="2-enoyl-CoA Hydratase, Chain A, domain 1"/>
    <property type="match status" value="1"/>
</dbReference>
<dbReference type="InterPro" id="IPR001478">
    <property type="entry name" value="PDZ"/>
</dbReference>
<evidence type="ECO:0000256" key="5">
    <source>
        <dbReference type="RuleBase" id="RU004404"/>
    </source>
</evidence>
<dbReference type="SUPFAM" id="SSF50156">
    <property type="entry name" value="PDZ domain-like"/>
    <property type="match status" value="1"/>
</dbReference>
<dbReference type="GO" id="GO:0004175">
    <property type="term" value="F:endopeptidase activity"/>
    <property type="evidence" value="ECO:0007669"/>
    <property type="project" value="TreeGrafter"/>
</dbReference>
<evidence type="ECO:0000313" key="8">
    <source>
        <dbReference type="EMBL" id="SAL83122.1"/>
    </source>
</evidence>
<dbReference type="Pfam" id="PF03572">
    <property type="entry name" value="Peptidase_S41"/>
    <property type="match status" value="1"/>
</dbReference>
<keyword evidence="3 5" id="KW-0378">Hydrolase</keyword>
<dbReference type="FunFam" id="3.90.226.10:FF:000029">
    <property type="entry name" value="Peptidase, S41 family"/>
    <property type="match status" value="1"/>
</dbReference>
<dbReference type="EMBL" id="FCON02000132">
    <property type="protein sequence ID" value="SAL83122.1"/>
    <property type="molecule type" value="Genomic_DNA"/>
</dbReference>
<dbReference type="CDD" id="cd07560">
    <property type="entry name" value="Peptidase_S41_CPP"/>
    <property type="match status" value="1"/>
</dbReference>
<evidence type="ECO:0000256" key="4">
    <source>
        <dbReference type="ARBA" id="ARBA00022825"/>
    </source>
</evidence>
<dbReference type="SUPFAM" id="SSF52096">
    <property type="entry name" value="ClpP/crotonase"/>
    <property type="match status" value="1"/>
</dbReference>
<dbReference type="Gene3D" id="2.30.42.10">
    <property type="match status" value="1"/>
</dbReference>
<accession>A0A158KPR4</accession>
<proteinExistence type="inferred from homology"/>
<gene>
    <name evidence="8" type="ORF">AWB68_06787</name>
</gene>
<dbReference type="SMART" id="SM00228">
    <property type="entry name" value="PDZ"/>
    <property type="match status" value="1"/>
</dbReference>
<dbReference type="InterPro" id="IPR036034">
    <property type="entry name" value="PDZ_sf"/>
</dbReference>
<evidence type="ECO:0000256" key="1">
    <source>
        <dbReference type="ARBA" id="ARBA00009179"/>
    </source>
</evidence>
<comment type="similarity">
    <text evidence="1 5">Belongs to the peptidase S41A family.</text>
</comment>
<keyword evidence="4 5" id="KW-0720">Serine protease</keyword>
<dbReference type="InterPro" id="IPR004447">
    <property type="entry name" value="Peptidase_S41A"/>
</dbReference>
<feature type="compositionally biased region" description="Low complexity" evidence="6">
    <location>
        <begin position="520"/>
        <end position="545"/>
    </location>
</feature>
<dbReference type="GO" id="GO:0006508">
    <property type="term" value="P:proteolysis"/>
    <property type="evidence" value="ECO:0007669"/>
    <property type="project" value="UniProtKB-KW"/>
</dbReference>
<feature type="compositionally biased region" description="Basic and acidic residues" evidence="6">
    <location>
        <begin position="429"/>
        <end position="470"/>
    </location>
</feature>
<organism evidence="8 9">
    <name type="scientific">Caballeronia choica</name>
    <dbReference type="NCBI Taxonomy" id="326476"/>
    <lineage>
        <taxon>Bacteria</taxon>
        <taxon>Pseudomonadati</taxon>
        <taxon>Pseudomonadota</taxon>
        <taxon>Betaproteobacteria</taxon>
        <taxon>Burkholderiales</taxon>
        <taxon>Burkholderiaceae</taxon>
        <taxon>Caballeronia</taxon>
    </lineage>
</organism>
<protein>
    <recommendedName>
        <fullName evidence="7">PDZ domain-containing protein</fullName>
    </recommendedName>
</protein>
<dbReference type="PANTHER" id="PTHR32060">
    <property type="entry name" value="TAIL-SPECIFIC PROTEASE"/>
    <property type="match status" value="1"/>
</dbReference>
<dbReference type="FunFam" id="2.30.42.10:FF:000063">
    <property type="entry name" value="Peptidase, S41 family"/>
    <property type="match status" value="1"/>
</dbReference>
<dbReference type="SMART" id="SM00245">
    <property type="entry name" value="TSPc"/>
    <property type="match status" value="1"/>
</dbReference>
<dbReference type="InterPro" id="IPR029045">
    <property type="entry name" value="ClpP/crotonase-like_dom_sf"/>
</dbReference>
<evidence type="ECO:0000313" key="9">
    <source>
        <dbReference type="Proteomes" id="UP000054770"/>
    </source>
</evidence>
<feature type="region of interest" description="Disordered" evidence="6">
    <location>
        <begin position="385"/>
        <end position="409"/>
    </location>
</feature>
<evidence type="ECO:0000259" key="7">
    <source>
        <dbReference type="PROSITE" id="PS50106"/>
    </source>
</evidence>
<dbReference type="FunFam" id="3.30.750.44:FF:000001">
    <property type="entry name" value="S41 family peptidase"/>
    <property type="match status" value="1"/>
</dbReference>
<dbReference type="InterPro" id="IPR055210">
    <property type="entry name" value="CtpA/B_N"/>
</dbReference>